<keyword evidence="3" id="KW-0732">Signal</keyword>
<feature type="domain" description="Periplasmic binding protein" evidence="4">
    <location>
        <begin position="49"/>
        <end position="313"/>
    </location>
</feature>
<comment type="subcellular location">
    <subcellularLocation>
        <location evidence="1">Cell envelope</location>
    </subcellularLocation>
</comment>
<dbReference type="CDD" id="cd01536">
    <property type="entry name" value="PBP1_ABC_sugar_binding-like"/>
    <property type="match status" value="1"/>
</dbReference>
<gene>
    <name evidence="5" type="primary">rbsB</name>
    <name evidence="5" type="ORF">CD178_00257</name>
</gene>
<evidence type="ECO:0000256" key="1">
    <source>
        <dbReference type="ARBA" id="ARBA00004196"/>
    </source>
</evidence>
<dbReference type="OrthoDB" id="9773673at2"/>
<organism evidence="5 6">
    <name type="scientific">Komagataeibacter saccharivorans</name>
    <dbReference type="NCBI Taxonomy" id="265959"/>
    <lineage>
        <taxon>Bacteria</taxon>
        <taxon>Pseudomonadati</taxon>
        <taxon>Pseudomonadota</taxon>
        <taxon>Alphaproteobacteria</taxon>
        <taxon>Acetobacterales</taxon>
        <taxon>Acetobacteraceae</taxon>
        <taxon>Komagataeibacter</taxon>
    </lineage>
</organism>
<dbReference type="Proteomes" id="UP000264120">
    <property type="component" value="Chromosome"/>
</dbReference>
<dbReference type="EMBL" id="CP023036">
    <property type="protein sequence ID" value="AXY21084.1"/>
    <property type="molecule type" value="Genomic_DNA"/>
</dbReference>
<dbReference type="SUPFAM" id="SSF53822">
    <property type="entry name" value="Periplasmic binding protein-like I"/>
    <property type="match status" value="1"/>
</dbReference>
<dbReference type="InterPro" id="IPR028082">
    <property type="entry name" value="Peripla_BP_I"/>
</dbReference>
<dbReference type="PANTHER" id="PTHR46847">
    <property type="entry name" value="D-ALLOSE-BINDING PERIPLASMIC PROTEIN-RELATED"/>
    <property type="match status" value="1"/>
</dbReference>
<dbReference type="GO" id="GO:0030246">
    <property type="term" value="F:carbohydrate binding"/>
    <property type="evidence" value="ECO:0007669"/>
    <property type="project" value="UniProtKB-ARBA"/>
</dbReference>
<dbReference type="GO" id="GO:0030313">
    <property type="term" value="C:cell envelope"/>
    <property type="evidence" value="ECO:0007669"/>
    <property type="project" value="UniProtKB-SubCell"/>
</dbReference>
<dbReference type="Gene3D" id="3.40.50.2300">
    <property type="match status" value="2"/>
</dbReference>
<dbReference type="Pfam" id="PF13407">
    <property type="entry name" value="Peripla_BP_4"/>
    <property type="match status" value="1"/>
</dbReference>
<evidence type="ECO:0000256" key="2">
    <source>
        <dbReference type="ARBA" id="ARBA00007639"/>
    </source>
</evidence>
<evidence type="ECO:0000313" key="5">
    <source>
        <dbReference type="EMBL" id="AXY21084.1"/>
    </source>
</evidence>
<dbReference type="RefSeq" id="WP_102324388.1">
    <property type="nucleotide sequence ID" value="NZ_CP023036.1"/>
</dbReference>
<dbReference type="KEGG" id="ksc:CD178_00257"/>
<protein>
    <submittedName>
        <fullName evidence="5">D-ribose-binding periplasmic protein</fullName>
    </submittedName>
</protein>
<evidence type="ECO:0000259" key="4">
    <source>
        <dbReference type="Pfam" id="PF13407"/>
    </source>
</evidence>
<dbReference type="AlphaFoldDB" id="A0A347W891"/>
<comment type="similarity">
    <text evidence="2">Belongs to the bacterial solute-binding protein 2 family.</text>
</comment>
<dbReference type="PANTHER" id="PTHR46847:SF1">
    <property type="entry name" value="D-ALLOSE-BINDING PERIPLASMIC PROTEIN-RELATED"/>
    <property type="match status" value="1"/>
</dbReference>
<evidence type="ECO:0000313" key="6">
    <source>
        <dbReference type="Proteomes" id="UP000264120"/>
    </source>
</evidence>
<keyword evidence="6" id="KW-1185">Reference proteome</keyword>
<sequence length="372" mass="40423">MSFIKDYIEQQTLNRRNLLLLSAYGLCGAAAATALRPTGARAVTPSPKIAWSYRDRTNPYWNAIVSGGNAFVRSLGLPESALINLINGGSSEKSLADIQSLLARYGSSLALAADPNDMPNCRPVVEAVSRAGAYVSTIWNKTDDLHPWDFGDNYVSHMTWSDIGPSEQTARVLFDAMGGKGGVVHLGGIASNNPAIERLAGFRNALKAYPNIQLLAVQAADWDTQKANQVMSGFLTRYGDAIKGVHCASDTMAYGVIEALRAEGIEDMPVVSYDGNPQAVELVTKGKILATVFTNPYWAGGITASLAYYAATGAFKPSAEPHEHREFYGPTTLVTTKDAQDFKAKYIDTNPQYDWKNFWSMTRGQIQYGKTI</sequence>
<reference evidence="5 6" key="1">
    <citation type="submission" date="2017-08" db="EMBL/GenBank/DDBJ databases">
        <title>Complete genome sequence of Gluconacetobacter saccharivorans CV1 isolated from Fermented Vinegar.</title>
        <authorList>
            <person name="Kim S.-Y."/>
        </authorList>
    </citation>
    <scope>NUCLEOTIDE SEQUENCE [LARGE SCALE GENOMIC DNA]</scope>
    <source>
        <strain evidence="5 6">CV1</strain>
    </source>
</reference>
<dbReference type="InterPro" id="IPR006311">
    <property type="entry name" value="TAT_signal"/>
</dbReference>
<evidence type="ECO:0000256" key="3">
    <source>
        <dbReference type="ARBA" id="ARBA00022729"/>
    </source>
</evidence>
<dbReference type="InterPro" id="IPR025997">
    <property type="entry name" value="SBP_2_dom"/>
</dbReference>
<dbReference type="PROSITE" id="PS51318">
    <property type="entry name" value="TAT"/>
    <property type="match status" value="1"/>
</dbReference>
<proteinExistence type="inferred from homology"/>
<accession>A0A347W891</accession>
<name>A0A347W891_9PROT</name>